<reference evidence="17" key="1">
    <citation type="submission" date="2018-05" db="EMBL/GenBank/DDBJ databases">
        <authorList>
            <person name="Lanie J.A."/>
            <person name="Ng W.-L."/>
            <person name="Kazmierczak K.M."/>
            <person name="Andrzejewski T.M."/>
            <person name="Davidsen T.M."/>
            <person name="Wayne K.J."/>
            <person name="Tettelin H."/>
            <person name="Glass J.I."/>
            <person name="Rusch D."/>
            <person name="Podicherti R."/>
            <person name="Tsui H.-C.T."/>
            <person name="Winkler M.E."/>
        </authorList>
    </citation>
    <scope>NUCLEOTIDE SEQUENCE</scope>
</reference>
<evidence type="ECO:0000256" key="2">
    <source>
        <dbReference type="ARBA" id="ARBA00004752"/>
    </source>
</evidence>
<evidence type="ECO:0000256" key="15">
    <source>
        <dbReference type="ARBA" id="ARBA00047527"/>
    </source>
</evidence>
<comment type="similarity">
    <text evidence="10">Belongs to the EPSP synthase family. MurA subfamily.</text>
</comment>
<dbReference type="GO" id="GO:0008360">
    <property type="term" value="P:regulation of cell shape"/>
    <property type="evidence" value="ECO:0007669"/>
    <property type="project" value="UniProtKB-KW"/>
</dbReference>
<comment type="subcellular location">
    <subcellularLocation>
        <location evidence="1">Cytoplasm</location>
    </subcellularLocation>
</comment>
<dbReference type="Gene3D" id="3.65.10.10">
    <property type="entry name" value="Enolpyruvate transferase domain"/>
    <property type="match status" value="2"/>
</dbReference>
<dbReference type="NCBIfam" id="TIGR01072">
    <property type="entry name" value="murA"/>
    <property type="match status" value="1"/>
</dbReference>
<dbReference type="InterPro" id="IPR001986">
    <property type="entry name" value="Enolpyruvate_Tfrase_dom"/>
</dbReference>
<dbReference type="InterPro" id="IPR013792">
    <property type="entry name" value="RNA3'P_cycl/enolpyr_Trfase_a/b"/>
</dbReference>
<dbReference type="InterPro" id="IPR036968">
    <property type="entry name" value="Enolpyruvate_Tfrase_sf"/>
</dbReference>
<keyword evidence="3" id="KW-0963">Cytoplasm</keyword>
<evidence type="ECO:0000313" key="17">
    <source>
        <dbReference type="EMBL" id="SVA68754.1"/>
    </source>
</evidence>
<evidence type="ECO:0000256" key="8">
    <source>
        <dbReference type="ARBA" id="ARBA00023306"/>
    </source>
</evidence>
<dbReference type="GO" id="GO:0071555">
    <property type="term" value="P:cell wall organization"/>
    <property type="evidence" value="ECO:0007669"/>
    <property type="project" value="UniProtKB-KW"/>
</dbReference>
<dbReference type="EC" id="2.5.1.7" evidence="11"/>
<evidence type="ECO:0000256" key="3">
    <source>
        <dbReference type="ARBA" id="ARBA00022490"/>
    </source>
</evidence>
<dbReference type="Pfam" id="PF00275">
    <property type="entry name" value="EPSP_synthase"/>
    <property type="match status" value="1"/>
</dbReference>
<evidence type="ECO:0000256" key="5">
    <source>
        <dbReference type="ARBA" id="ARBA00022679"/>
    </source>
</evidence>
<keyword evidence="5" id="KW-0808">Transferase</keyword>
<evidence type="ECO:0000256" key="4">
    <source>
        <dbReference type="ARBA" id="ARBA00022618"/>
    </source>
</evidence>
<dbReference type="AlphaFoldDB" id="A0A381XVD1"/>
<dbReference type="GO" id="GO:0005737">
    <property type="term" value="C:cytoplasm"/>
    <property type="evidence" value="ECO:0007669"/>
    <property type="project" value="UniProtKB-SubCell"/>
</dbReference>
<evidence type="ECO:0000256" key="9">
    <source>
        <dbReference type="ARBA" id="ARBA00023316"/>
    </source>
</evidence>
<evidence type="ECO:0000256" key="1">
    <source>
        <dbReference type="ARBA" id="ARBA00004496"/>
    </source>
</evidence>
<evidence type="ECO:0000256" key="14">
    <source>
        <dbReference type="ARBA" id="ARBA00042842"/>
    </source>
</evidence>
<keyword evidence="9" id="KW-0961">Cell wall biogenesis/degradation</keyword>
<dbReference type="GO" id="GO:0008760">
    <property type="term" value="F:UDP-N-acetylglucosamine 1-carboxyvinyltransferase activity"/>
    <property type="evidence" value="ECO:0007669"/>
    <property type="project" value="UniProtKB-EC"/>
</dbReference>
<evidence type="ECO:0000256" key="10">
    <source>
        <dbReference type="ARBA" id="ARBA00038367"/>
    </source>
</evidence>
<feature type="domain" description="Enolpyruvate transferase" evidence="16">
    <location>
        <begin position="6"/>
        <end position="403"/>
    </location>
</feature>
<dbReference type="InterPro" id="IPR005750">
    <property type="entry name" value="UDP_GlcNAc_COvinyl_MurA"/>
</dbReference>
<dbReference type="GO" id="GO:0009252">
    <property type="term" value="P:peptidoglycan biosynthetic process"/>
    <property type="evidence" value="ECO:0007669"/>
    <property type="project" value="UniProtKB-KW"/>
</dbReference>
<proteinExistence type="inferred from homology"/>
<evidence type="ECO:0000256" key="13">
    <source>
        <dbReference type="ARBA" id="ARBA00042443"/>
    </source>
</evidence>
<dbReference type="CDD" id="cd01555">
    <property type="entry name" value="UdpNAET"/>
    <property type="match status" value="1"/>
</dbReference>
<organism evidence="17">
    <name type="scientific">marine metagenome</name>
    <dbReference type="NCBI Taxonomy" id="408172"/>
    <lineage>
        <taxon>unclassified sequences</taxon>
        <taxon>metagenomes</taxon>
        <taxon>ecological metagenomes</taxon>
    </lineage>
</organism>
<keyword evidence="8" id="KW-0131">Cell cycle</keyword>
<dbReference type="SUPFAM" id="SSF55205">
    <property type="entry name" value="EPT/RTPC-like"/>
    <property type="match status" value="1"/>
</dbReference>
<keyword evidence="7" id="KW-0573">Peptidoglycan synthesis</keyword>
<name>A0A381XVD1_9ZZZZ</name>
<dbReference type="FunFam" id="3.65.10.10:FF:000001">
    <property type="entry name" value="UDP-N-acetylglucosamine 1-carboxyvinyltransferase"/>
    <property type="match status" value="1"/>
</dbReference>
<sequence>MDKFIVNGGNQISGKVDISGAKNAVLPLMTAALLVDGKTTINSVPNLRDTRTMMRLLEIIGAEVSFKANSISINASKINNLEAPYDLVKTMRASFYVLGPLLARFGEVRVSLPGGCAWGPRPVDFHLKGLEKLGAKISLESGYILAKAKHLYGNKICFDFPSVGATGNILMASVLAKGETCIENAAKEPEIVQLCEVLNDMGASISGIGSDKLIINGVDNLDSIDIDVIPDRIEAGTYLIAGAVMGDITLNNCSPKHLENFIDKLKLAGANISSTENSISINKIDSINPVDVTTEVYPGFPTDLQAQWMVLMSVANGRSSVIDTVYHDRFTHIPELNRLGADIRLNENKAEINGVKKLIGAQVMSTDIRASAALILGAIIAKGRTEISRVYHIDRGYDSIEKKFKSLGVDIVRINE</sequence>
<keyword evidence="4" id="KW-0132">Cell division</keyword>
<protein>
    <recommendedName>
        <fullName evidence="12">UDP-N-acetylglucosamine 1-carboxyvinyltransferase</fullName>
        <ecNumber evidence="11">2.5.1.7</ecNumber>
    </recommendedName>
    <alternativeName>
        <fullName evidence="13">Enoylpyruvate transferase</fullName>
    </alternativeName>
    <alternativeName>
        <fullName evidence="14">UDP-N-acetylglucosamine enolpyruvyl transferase</fullName>
    </alternativeName>
</protein>
<evidence type="ECO:0000259" key="16">
    <source>
        <dbReference type="Pfam" id="PF00275"/>
    </source>
</evidence>
<dbReference type="GO" id="GO:0051301">
    <property type="term" value="P:cell division"/>
    <property type="evidence" value="ECO:0007669"/>
    <property type="project" value="UniProtKB-KW"/>
</dbReference>
<dbReference type="PANTHER" id="PTHR43783:SF1">
    <property type="entry name" value="UDP-N-ACETYLGLUCOSAMINE 1-CARBOXYVINYLTRANSFERASE"/>
    <property type="match status" value="1"/>
</dbReference>
<dbReference type="InterPro" id="IPR050068">
    <property type="entry name" value="MurA_subfamily"/>
</dbReference>
<evidence type="ECO:0000256" key="7">
    <source>
        <dbReference type="ARBA" id="ARBA00022984"/>
    </source>
</evidence>
<comment type="pathway">
    <text evidence="2">Cell wall biogenesis; peptidoglycan biosynthesis.</text>
</comment>
<evidence type="ECO:0000256" key="11">
    <source>
        <dbReference type="ARBA" id="ARBA00039108"/>
    </source>
</evidence>
<evidence type="ECO:0000256" key="12">
    <source>
        <dbReference type="ARBA" id="ARBA00039754"/>
    </source>
</evidence>
<dbReference type="NCBIfam" id="NF006873">
    <property type="entry name" value="PRK09369.1"/>
    <property type="match status" value="1"/>
</dbReference>
<evidence type="ECO:0000256" key="6">
    <source>
        <dbReference type="ARBA" id="ARBA00022960"/>
    </source>
</evidence>
<dbReference type="EMBL" id="UINC01016530">
    <property type="protein sequence ID" value="SVA68754.1"/>
    <property type="molecule type" value="Genomic_DNA"/>
</dbReference>
<keyword evidence="6" id="KW-0133">Cell shape</keyword>
<dbReference type="PANTHER" id="PTHR43783">
    <property type="entry name" value="UDP-N-ACETYLGLUCOSAMINE 1-CARBOXYVINYLTRANSFERASE"/>
    <property type="match status" value="1"/>
</dbReference>
<dbReference type="HAMAP" id="MF_00111">
    <property type="entry name" value="MurA"/>
    <property type="match status" value="1"/>
</dbReference>
<accession>A0A381XVD1</accession>
<gene>
    <name evidence="17" type="ORF">METZ01_LOCUS121608</name>
</gene>
<comment type="catalytic activity">
    <reaction evidence="15">
        <text>phosphoenolpyruvate + UDP-N-acetyl-alpha-D-glucosamine = UDP-N-acetyl-3-O-(1-carboxyvinyl)-alpha-D-glucosamine + phosphate</text>
        <dbReference type="Rhea" id="RHEA:18681"/>
        <dbReference type="ChEBI" id="CHEBI:43474"/>
        <dbReference type="ChEBI" id="CHEBI:57705"/>
        <dbReference type="ChEBI" id="CHEBI:58702"/>
        <dbReference type="ChEBI" id="CHEBI:68483"/>
        <dbReference type="EC" id="2.5.1.7"/>
    </reaction>
</comment>
<dbReference type="GO" id="GO:0019277">
    <property type="term" value="P:UDP-N-acetylgalactosamine biosynthetic process"/>
    <property type="evidence" value="ECO:0007669"/>
    <property type="project" value="InterPro"/>
</dbReference>